<keyword evidence="1" id="KW-0808">Transferase</keyword>
<sequence length="291" mass="33104">MASRIDVGGISGFFTLLQTRNGYRSQLDNFKTSDMSYGEDVHVTYLRTLYYGGLLYRDICEPYMPACLGMIQTISPGEAYYKLDFSLTPASDGWKALPVLGCLSFLPYTPVIPNDVGATHTGYMDWHKKYSHPYVLPSECRSIETTNATTCLVLWVNKFRDATNEAIEIAMEADLVRAEAVRETVEGLMATFHNLGVSHATQYKQNLPTHIKYGGNGKQVIKHNHAMIETTTTITFMPCAEISLSCDHAQVRNHAHVRNHDHMRNYDHVRNNDQERNYVMNFDPLECYRDN</sequence>
<gene>
    <name evidence="1" type="ORF">STAS_25248</name>
</gene>
<dbReference type="EMBL" id="BKCP01008181">
    <property type="protein sequence ID" value="GER48096.1"/>
    <property type="molecule type" value="Genomic_DNA"/>
</dbReference>
<organism evidence="1 2">
    <name type="scientific">Striga asiatica</name>
    <name type="common">Asiatic witchweed</name>
    <name type="synonym">Buchnera asiatica</name>
    <dbReference type="NCBI Taxonomy" id="4170"/>
    <lineage>
        <taxon>Eukaryota</taxon>
        <taxon>Viridiplantae</taxon>
        <taxon>Streptophyta</taxon>
        <taxon>Embryophyta</taxon>
        <taxon>Tracheophyta</taxon>
        <taxon>Spermatophyta</taxon>
        <taxon>Magnoliopsida</taxon>
        <taxon>eudicotyledons</taxon>
        <taxon>Gunneridae</taxon>
        <taxon>Pentapetalae</taxon>
        <taxon>asterids</taxon>
        <taxon>lamiids</taxon>
        <taxon>Lamiales</taxon>
        <taxon>Orobanchaceae</taxon>
        <taxon>Buchnereae</taxon>
        <taxon>Striga</taxon>
    </lineage>
</organism>
<comment type="caution">
    <text evidence="1">The sequence shown here is derived from an EMBL/GenBank/DDBJ whole genome shotgun (WGS) entry which is preliminary data.</text>
</comment>
<evidence type="ECO:0000313" key="1">
    <source>
        <dbReference type="EMBL" id="GER48096.1"/>
    </source>
</evidence>
<protein>
    <submittedName>
        <fullName evidence="1">Glutamine amidotransferase subunit PdxT</fullName>
    </submittedName>
</protein>
<dbReference type="AlphaFoldDB" id="A0A5A7QSZ8"/>
<evidence type="ECO:0000313" key="2">
    <source>
        <dbReference type="Proteomes" id="UP000325081"/>
    </source>
</evidence>
<accession>A0A5A7QSZ8</accession>
<dbReference type="GO" id="GO:0016740">
    <property type="term" value="F:transferase activity"/>
    <property type="evidence" value="ECO:0007669"/>
    <property type="project" value="UniProtKB-KW"/>
</dbReference>
<reference evidence="2" key="1">
    <citation type="journal article" date="2019" name="Curr. Biol.">
        <title>Genome Sequence of Striga asiatica Provides Insight into the Evolution of Plant Parasitism.</title>
        <authorList>
            <person name="Yoshida S."/>
            <person name="Kim S."/>
            <person name="Wafula E.K."/>
            <person name="Tanskanen J."/>
            <person name="Kim Y.M."/>
            <person name="Honaas L."/>
            <person name="Yang Z."/>
            <person name="Spallek T."/>
            <person name="Conn C.E."/>
            <person name="Ichihashi Y."/>
            <person name="Cheong K."/>
            <person name="Cui S."/>
            <person name="Der J.P."/>
            <person name="Gundlach H."/>
            <person name="Jiao Y."/>
            <person name="Hori C."/>
            <person name="Ishida J.K."/>
            <person name="Kasahara H."/>
            <person name="Kiba T."/>
            <person name="Kim M.S."/>
            <person name="Koo N."/>
            <person name="Laohavisit A."/>
            <person name="Lee Y.H."/>
            <person name="Lumba S."/>
            <person name="McCourt P."/>
            <person name="Mortimer J.C."/>
            <person name="Mutuku J.M."/>
            <person name="Nomura T."/>
            <person name="Sasaki-Sekimoto Y."/>
            <person name="Seto Y."/>
            <person name="Wang Y."/>
            <person name="Wakatake T."/>
            <person name="Sakakibara H."/>
            <person name="Demura T."/>
            <person name="Yamaguchi S."/>
            <person name="Yoneyama K."/>
            <person name="Manabe R.I."/>
            <person name="Nelson D.C."/>
            <person name="Schulman A.H."/>
            <person name="Timko M.P."/>
            <person name="dePamphilis C.W."/>
            <person name="Choi D."/>
            <person name="Shirasu K."/>
        </authorList>
    </citation>
    <scope>NUCLEOTIDE SEQUENCE [LARGE SCALE GENOMIC DNA]</scope>
    <source>
        <strain evidence="2">cv. UVA1</strain>
    </source>
</reference>
<name>A0A5A7QSZ8_STRAF</name>
<keyword evidence="2" id="KW-1185">Reference proteome</keyword>
<proteinExistence type="predicted"/>
<keyword evidence="1" id="KW-0315">Glutamine amidotransferase</keyword>
<dbReference type="Proteomes" id="UP000325081">
    <property type="component" value="Unassembled WGS sequence"/>
</dbReference>
<dbReference type="OrthoDB" id="900476at2759"/>